<reference evidence="2" key="3">
    <citation type="submission" date="2014-01" db="EMBL/GenBank/DDBJ databases">
        <title>Evolution of pathogenesis and genome organization in the Tremellales.</title>
        <authorList>
            <person name="Cuomo C."/>
            <person name="Litvintseva A."/>
            <person name="Heitman J."/>
            <person name="Chen Y."/>
            <person name="Sun S."/>
            <person name="Springer D."/>
            <person name="Dromer F."/>
            <person name="Young S."/>
            <person name="Zeng Q."/>
            <person name="Chapman S."/>
            <person name="Gujja S."/>
            <person name="Saif S."/>
            <person name="Birren B."/>
        </authorList>
    </citation>
    <scope>NUCLEOTIDE SEQUENCE</scope>
    <source>
        <strain evidence="2">CBS 10118</strain>
    </source>
</reference>
<reference evidence="2" key="1">
    <citation type="submission" date="2013-07" db="EMBL/GenBank/DDBJ databases">
        <title>The Genome Sequence of Cryptococcus bestiolae CBS10118.</title>
        <authorList>
            <consortium name="The Broad Institute Genome Sequencing Platform"/>
            <person name="Cuomo C."/>
            <person name="Litvintseva A."/>
            <person name="Chen Y."/>
            <person name="Heitman J."/>
            <person name="Sun S."/>
            <person name="Springer D."/>
            <person name="Dromer F."/>
            <person name="Young S.K."/>
            <person name="Zeng Q."/>
            <person name="Gargeya S."/>
            <person name="Fitzgerald M."/>
            <person name="Abouelleil A."/>
            <person name="Alvarado L."/>
            <person name="Berlin A.M."/>
            <person name="Chapman S.B."/>
            <person name="Dewar J."/>
            <person name="Goldberg J."/>
            <person name="Griggs A."/>
            <person name="Gujja S."/>
            <person name="Hansen M."/>
            <person name="Howarth C."/>
            <person name="Imamovic A."/>
            <person name="Larimer J."/>
            <person name="McCowan C."/>
            <person name="Murphy C."/>
            <person name="Pearson M."/>
            <person name="Priest M."/>
            <person name="Roberts A."/>
            <person name="Saif S."/>
            <person name="Shea T."/>
            <person name="Sykes S."/>
            <person name="Wortman J."/>
            <person name="Nusbaum C."/>
            <person name="Birren B."/>
        </authorList>
    </citation>
    <scope>NUCLEOTIDE SEQUENCE [LARGE SCALE GENOMIC DNA]</scope>
    <source>
        <strain evidence="2">CBS 10118</strain>
    </source>
</reference>
<dbReference type="OrthoDB" id="2561307at2759"/>
<protein>
    <recommendedName>
        <fullName evidence="1">SnoaL-like domain-containing protein</fullName>
    </recommendedName>
</protein>
<dbReference type="Proteomes" id="UP000092730">
    <property type="component" value="Chromosome 2"/>
</dbReference>
<reference evidence="3" key="4">
    <citation type="submission" date="2024-02" db="EMBL/GenBank/DDBJ databases">
        <title>Comparative genomics of Cryptococcus and Kwoniella reveals pathogenesis evolution and contrasting modes of karyotype evolution via chromosome fusion or intercentromeric recombination.</title>
        <authorList>
            <person name="Coelho M.A."/>
            <person name="David-Palma M."/>
            <person name="Shea T."/>
            <person name="Bowers K."/>
            <person name="McGinley-Smith S."/>
            <person name="Mohammad A.W."/>
            <person name="Gnirke A."/>
            <person name="Yurkov A.M."/>
            <person name="Nowrousian M."/>
            <person name="Sun S."/>
            <person name="Cuomo C.A."/>
            <person name="Heitman J."/>
        </authorList>
    </citation>
    <scope>NUCLEOTIDE SEQUENCE</scope>
    <source>
        <strain evidence="3">CBS 10118</strain>
    </source>
</reference>
<dbReference type="AlphaFoldDB" id="A0A1B9GBJ0"/>
<evidence type="ECO:0000313" key="2">
    <source>
        <dbReference type="EMBL" id="OCF28383.1"/>
    </source>
</evidence>
<dbReference type="Pfam" id="PF12680">
    <property type="entry name" value="SnoaL_2"/>
    <property type="match status" value="1"/>
</dbReference>
<dbReference type="RefSeq" id="XP_019049453.1">
    <property type="nucleotide sequence ID" value="XM_019189891.1"/>
</dbReference>
<feature type="domain" description="SnoaL-like" evidence="1">
    <location>
        <begin position="8"/>
        <end position="112"/>
    </location>
</feature>
<dbReference type="SUPFAM" id="SSF54427">
    <property type="entry name" value="NTF2-like"/>
    <property type="match status" value="1"/>
</dbReference>
<evidence type="ECO:0000259" key="1">
    <source>
        <dbReference type="Pfam" id="PF12680"/>
    </source>
</evidence>
<keyword evidence="4" id="KW-1185">Reference proteome</keyword>
<dbReference type="InterPro" id="IPR032710">
    <property type="entry name" value="NTF2-like_dom_sf"/>
</dbReference>
<dbReference type="Gene3D" id="3.10.450.50">
    <property type="match status" value="1"/>
</dbReference>
<organism evidence="2">
    <name type="scientific">Kwoniella bestiolae CBS 10118</name>
    <dbReference type="NCBI Taxonomy" id="1296100"/>
    <lineage>
        <taxon>Eukaryota</taxon>
        <taxon>Fungi</taxon>
        <taxon>Dikarya</taxon>
        <taxon>Basidiomycota</taxon>
        <taxon>Agaricomycotina</taxon>
        <taxon>Tremellomycetes</taxon>
        <taxon>Tremellales</taxon>
        <taxon>Cryptococcaceae</taxon>
        <taxon>Kwoniella</taxon>
    </lineage>
</organism>
<dbReference type="VEuPathDB" id="FungiDB:I302_03242"/>
<dbReference type="EMBL" id="KI894019">
    <property type="protein sequence ID" value="OCF28383.1"/>
    <property type="molecule type" value="Genomic_DNA"/>
</dbReference>
<dbReference type="EMBL" id="CP144542">
    <property type="protein sequence ID" value="WVW82526.1"/>
    <property type="molecule type" value="Genomic_DNA"/>
</dbReference>
<proteinExistence type="predicted"/>
<dbReference type="InterPro" id="IPR037401">
    <property type="entry name" value="SnoaL-like"/>
</dbReference>
<gene>
    <name evidence="2" type="ORF">I302_03242</name>
    <name evidence="3" type="ORF">I302_104537</name>
</gene>
<name>A0A1B9GBJ0_9TREE</name>
<evidence type="ECO:0000313" key="4">
    <source>
        <dbReference type="Proteomes" id="UP000092730"/>
    </source>
</evidence>
<sequence length="141" mass="16016">MTVKESYVQQLIQLQINGDWPNLMAHISDDVEWMIINPVVKSTPLSGLYHGKAEYQAAVTPLFTIFEERAKFTLEHLTVAGNTAVAEMKGIAIGAKDKKDFVGFWCNIFEFEETDSGEPQVKRIREYMDSALVKEFVDKNL</sequence>
<dbReference type="KEGG" id="kbi:30207641"/>
<evidence type="ECO:0000313" key="3">
    <source>
        <dbReference type="EMBL" id="WVW82526.1"/>
    </source>
</evidence>
<accession>A0A1B9GBJ0</accession>
<reference evidence="3" key="2">
    <citation type="submission" date="2013-07" db="EMBL/GenBank/DDBJ databases">
        <authorList>
            <consortium name="The Broad Institute Genome Sequencing Platform"/>
            <person name="Cuomo C."/>
            <person name="Litvintseva A."/>
            <person name="Chen Y."/>
            <person name="Heitman J."/>
            <person name="Sun S."/>
            <person name="Springer D."/>
            <person name="Dromer F."/>
            <person name="Young S.K."/>
            <person name="Zeng Q."/>
            <person name="Gargeya S."/>
            <person name="Fitzgerald M."/>
            <person name="Abouelleil A."/>
            <person name="Alvarado L."/>
            <person name="Berlin A.M."/>
            <person name="Chapman S.B."/>
            <person name="Dewar J."/>
            <person name="Goldberg J."/>
            <person name="Griggs A."/>
            <person name="Gujja S."/>
            <person name="Hansen M."/>
            <person name="Howarth C."/>
            <person name="Imamovic A."/>
            <person name="Larimer J."/>
            <person name="McCowan C."/>
            <person name="Murphy C."/>
            <person name="Pearson M."/>
            <person name="Priest M."/>
            <person name="Roberts A."/>
            <person name="Saif S."/>
            <person name="Shea T."/>
            <person name="Sykes S."/>
            <person name="Wortman J."/>
            <person name="Nusbaum C."/>
            <person name="Birren B."/>
        </authorList>
    </citation>
    <scope>NUCLEOTIDE SEQUENCE</scope>
    <source>
        <strain evidence="3">CBS 10118</strain>
    </source>
</reference>
<dbReference type="GeneID" id="30207641"/>